<protein>
    <submittedName>
        <fullName evidence="2">Uncharacterized protein</fullName>
    </submittedName>
</protein>
<evidence type="ECO:0000256" key="1">
    <source>
        <dbReference type="SAM" id="Phobius"/>
    </source>
</evidence>
<dbReference type="EMBL" id="ML769551">
    <property type="protein sequence ID" value="KAE9394374.1"/>
    <property type="molecule type" value="Genomic_DNA"/>
</dbReference>
<feature type="transmembrane region" description="Helical" evidence="1">
    <location>
        <begin position="44"/>
        <end position="61"/>
    </location>
</feature>
<gene>
    <name evidence="2" type="ORF">BT96DRAFT_189278</name>
</gene>
<dbReference type="AlphaFoldDB" id="A0A6A4HAN6"/>
<dbReference type="Proteomes" id="UP000799118">
    <property type="component" value="Unassembled WGS sequence"/>
</dbReference>
<keyword evidence="1" id="KW-0472">Membrane</keyword>
<accession>A0A6A4HAN6</accession>
<evidence type="ECO:0000313" key="2">
    <source>
        <dbReference type="EMBL" id="KAE9394374.1"/>
    </source>
</evidence>
<sequence length="65" mass="7516">MVESRQCHSFVYVVLYLTSIPLIDLSLWLRMARWISMATVSTRYTQISVLALLLLITIANLEETQ</sequence>
<keyword evidence="1" id="KW-0812">Transmembrane</keyword>
<reference evidence="2" key="1">
    <citation type="journal article" date="2019" name="Environ. Microbiol.">
        <title>Fungal ecological strategies reflected in gene transcription - a case study of two litter decomposers.</title>
        <authorList>
            <person name="Barbi F."/>
            <person name="Kohler A."/>
            <person name="Barry K."/>
            <person name="Baskaran P."/>
            <person name="Daum C."/>
            <person name="Fauchery L."/>
            <person name="Ihrmark K."/>
            <person name="Kuo A."/>
            <person name="LaButti K."/>
            <person name="Lipzen A."/>
            <person name="Morin E."/>
            <person name="Grigoriev I.V."/>
            <person name="Henrissat B."/>
            <person name="Lindahl B."/>
            <person name="Martin F."/>
        </authorList>
    </citation>
    <scope>NUCLEOTIDE SEQUENCE</scope>
    <source>
        <strain evidence="2">JB14</strain>
    </source>
</reference>
<keyword evidence="1" id="KW-1133">Transmembrane helix</keyword>
<feature type="transmembrane region" description="Helical" evidence="1">
    <location>
        <begin position="12"/>
        <end position="32"/>
    </location>
</feature>
<keyword evidence="3" id="KW-1185">Reference proteome</keyword>
<organism evidence="2 3">
    <name type="scientific">Gymnopus androsaceus JB14</name>
    <dbReference type="NCBI Taxonomy" id="1447944"/>
    <lineage>
        <taxon>Eukaryota</taxon>
        <taxon>Fungi</taxon>
        <taxon>Dikarya</taxon>
        <taxon>Basidiomycota</taxon>
        <taxon>Agaricomycotina</taxon>
        <taxon>Agaricomycetes</taxon>
        <taxon>Agaricomycetidae</taxon>
        <taxon>Agaricales</taxon>
        <taxon>Marasmiineae</taxon>
        <taxon>Omphalotaceae</taxon>
        <taxon>Gymnopus</taxon>
    </lineage>
</organism>
<evidence type="ECO:0000313" key="3">
    <source>
        <dbReference type="Proteomes" id="UP000799118"/>
    </source>
</evidence>
<proteinExistence type="predicted"/>
<name>A0A6A4HAN6_9AGAR</name>